<evidence type="ECO:0000256" key="1">
    <source>
        <dbReference type="SAM" id="SignalP"/>
    </source>
</evidence>
<proteinExistence type="predicted"/>
<dbReference type="Proteomes" id="UP000270094">
    <property type="component" value="Unassembled WGS sequence"/>
</dbReference>
<evidence type="ECO:0000313" key="3">
    <source>
        <dbReference type="Proteomes" id="UP000270094"/>
    </source>
</evidence>
<dbReference type="AlphaFoldDB" id="A0A3P7JYR5"/>
<evidence type="ECO:0000313" key="2">
    <source>
        <dbReference type="EMBL" id="VDM84114.1"/>
    </source>
</evidence>
<feature type="non-terminal residue" evidence="2">
    <location>
        <position position="64"/>
    </location>
</feature>
<feature type="chain" id="PRO_5018036458" evidence="1">
    <location>
        <begin position="26"/>
        <end position="64"/>
    </location>
</feature>
<name>A0A3P7JYR5_STRVU</name>
<keyword evidence="3" id="KW-1185">Reference proteome</keyword>
<organism evidence="2 3">
    <name type="scientific">Strongylus vulgaris</name>
    <name type="common">Blood worm</name>
    <dbReference type="NCBI Taxonomy" id="40348"/>
    <lineage>
        <taxon>Eukaryota</taxon>
        <taxon>Metazoa</taxon>
        <taxon>Ecdysozoa</taxon>
        <taxon>Nematoda</taxon>
        <taxon>Chromadorea</taxon>
        <taxon>Rhabditida</taxon>
        <taxon>Rhabditina</taxon>
        <taxon>Rhabditomorpha</taxon>
        <taxon>Strongyloidea</taxon>
        <taxon>Strongylidae</taxon>
        <taxon>Strongylus</taxon>
    </lineage>
</organism>
<accession>A0A3P7JYR5</accession>
<dbReference type="EMBL" id="UYYB01127706">
    <property type="protein sequence ID" value="VDM84114.1"/>
    <property type="molecule type" value="Genomic_DNA"/>
</dbReference>
<protein>
    <submittedName>
        <fullName evidence="2">Uncharacterized protein</fullName>
    </submittedName>
</protein>
<feature type="signal peptide" evidence="1">
    <location>
        <begin position="1"/>
        <end position="25"/>
    </location>
</feature>
<gene>
    <name evidence="2" type="ORF">SVUK_LOCUS19112</name>
</gene>
<sequence length="64" mass="6689">MSSGPEALSFFVLAVASYTFSAVMSDTGPFTGSASEIAVPMLIVDDISSKYVRHLSVISCGLLN</sequence>
<reference evidence="2 3" key="1">
    <citation type="submission" date="2018-11" db="EMBL/GenBank/DDBJ databases">
        <authorList>
            <consortium name="Pathogen Informatics"/>
        </authorList>
    </citation>
    <scope>NUCLEOTIDE SEQUENCE [LARGE SCALE GENOMIC DNA]</scope>
</reference>
<keyword evidence="1" id="KW-0732">Signal</keyword>